<evidence type="ECO:0000256" key="4">
    <source>
        <dbReference type="ARBA" id="ARBA00007573"/>
    </source>
</evidence>
<reference evidence="10 11" key="1">
    <citation type="submission" date="2023-10" db="EMBL/GenBank/DDBJ databases">
        <title>Draft Genome Sequence of Candida saopaulonensis from a very Premature Infant with Sepsis.</title>
        <authorList>
            <person name="Ning Y."/>
            <person name="Dai R."/>
            <person name="Xiao M."/>
            <person name="Xu Y."/>
            <person name="Yan Q."/>
            <person name="Zhang L."/>
        </authorList>
    </citation>
    <scope>NUCLEOTIDE SEQUENCE [LARGE SCALE GENOMIC DNA]</scope>
    <source>
        <strain evidence="10 11">19XY460</strain>
    </source>
</reference>
<dbReference type="GeneID" id="88172443"/>
<comment type="pathway">
    <text evidence="3">tRNA modification; 5-methoxycarbonylmethyl-2-thiouridine-tRNA biosynthesis.</text>
</comment>
<dbReference type="Gene3D" id="3.40.50.300">
    <property type="entry name" value="P-loop containing nucleotide triphosphate hydrolases"/>
    <property type="match status" value="1"/>
</dbReference>
<comment type="similarity">
    <text evidence="4">Belongs to the ELP4 family.</text>
</comment>
<dbReference type="RefSeq" id="XP_062876503.1">
    <property type="nucleotide sequence ID" value="XM_063020433.1"/>
</dbReference>
<keyword evidence="6" id="KW-0963">Cytoplasm</keyword>
<protein>
    <recommendedName>
        <fullName evidence="5">Elongator complex protein 4</fullName>
    </recommendedName>
</protein>
<evidence type="ECO:0000256" key="6">
    <source>
        <dbReference type="ARBA" id="ARBA00022490"/>
    </source>
</evidence>
<dbReference type="InterPro" id="IPR008728">
    <property type="entry name" value="Elongator_complex_protein_4"/>
</dbReference>
<evidence type="ECO:0000256" key="7">
    <source>
        <dbReference type="ARBA" id="ARBA00022694"/>
    </source>
</evidence>
<dbReference type="InterPro" id="IPR027417">
    <property type="entry name" value="P-loop_NTPase"/>
</dbReference>
<evidence type="ECO:0000256" key="9">
    <source>
        <dbReference type="SAM" id="MobiDB-lite"/>
    </source>
</evidence>
<evidence type="ECO:0000256" key="3">
    <source>
        <dbReference type="ARBA" id="ARBA00005043"/>
    </source>
</evidence>
<accession>A0AAX4H8V0</accession>
<keyword evidence="7" id="KW-0819">tRNA processing</keyword>
<dbReference type="Proteomes" id="UP001338582">
    <property type="component" value="Chromosome 2"/>
</dbReference>
<keyword evidence="8" id="KW-0539">Nucleus</keyword>
<proteinExistence type="inferred from homology"/>
<dbReference type="PANTHER" id="PTHR12896">
    <property type="entry name" value="PAX6 NEIGHBOR PROTEIN PAXNEB"/>
    <property type="match status" value="1"/>
</dbReference>
<dbReference type="CDD" id="cd19494">
    <property type="entry name" value="Elp4"/>
    <property type="match status" value="1"/>
</dbReference>
<evidence type="ECO:0000313" key="11">
    <source>
        <dbReference type="Proteomes" id="UP001338582"/>
    </source>
</evidence>
<organism evidence="10 11">
    <name type="scientific">Australozyma saopauloensis</name>
    <dbReference type="NCBI Taxonomy" id="291208"/>
    <lineage>
        <taxon>Eukaryota</taxon>
        <taxon>Fungi</taxon>
        <taxon>Dikarya</taxon>
        <taxon>Ascomycota</taxon>
        <taxon>Saccharomycotina</taxon>
        <taxon>Pichiomycetes</taxon>
        <taxon>Metschnikowiaceae</taxon>
        <taxon>Australozyma</taxon>
    </lineage>
</organism>
<dbReference type="GO" id="GO:0033588">
    <property type="term" value="C:elongator holoenzyme complex"/>
    <property type="evidence" value="ECO:0007669"/>
    <property type="project" value="InterPro"/>
</dbReference>
<dbReference type="KEGG" id="asau:88172443"/>
<evidence type="ECO:0000313" key="10">
    <source>
        <dbReference type="EMBL" id="WPK24120.1"/>
    </source>
</evidence>
<name>A0AAX4H8V0_9ASCO</name>
<keyword evidence="11" id="KW-1185">Reference proteome</keyword>
<dbReference type="GO" id="GO:0005737">
    <property type="term" value="C:cytoplasm"/>
    <property type="evidence" value="ECO:0007669"/>
    <property type="project" value="UniProtKB-SubCell"/>
</dbReference>
<evidence type="ECO:0000256" key="2">
    <source>
        <dbReference type="ARBA" id="ARBA00004496"/>
    </source>
</evidence>
<comment type="subcellular location">
    <subcellularLocation>
        <location evidence="2">Cytoplasm</location>
    </subcellularLocation>
    <subcellularLocation>
        <location evidence="1">Nucleus</location>
    </subcellularLocation>
</comment>
<evidence type="ECO:0000256" key="8">
    <source>
        <dbReference type="ARBA" id="ARBA00023242"/>
    </source>
</evidence>
<dbReference type="EMBL" id="CP138895">
    <property type="protein sequence ID" value="WPK24120.1"/>
    <property type="molecule type" value="Genomic_DNA"/>
</dbReference>
<sequence>MSFRRRNEPLSGNDSRRLPPVTPLPGSRAPSVGGPAPVLRPNQVPSSMTLSPFAPIDRSGATHVRKPVAVVPKSASFAENPAVKPSLVTSQPTVSTGCADLDKLLMHLGLPLSNTILIEESGTTDFASVLLRAFVSQGVLHNRLKSESGSASTHVIAIGVPSSWAHDLPGEYKGTSKEQKKAQIKQDSAQVSVANMAEKDLKIAWRYGLNKNTKETSEAEDVSEGIYLSQFDITQRLVPGAGPQDITYVPLAPSYASVAEQVRKIVEQHNSKNELVRIAIPGLLNPSIYPPQFCTSGYIIPLIHSLKAIVASTLLVLMASLPLDLYPRESLITHMLETVMDGVIHLQPFNAAMTALLERAYKNEPAKVQQGLVNILKIPVLSARGVMAIANGESAFKNGRKRFAIEEWGIPVEDGDEDDKKIDF</sequence>
<gene>
    <name evidence="10" type="ORF">PUMCH_001378</name>
</gene>
<feature type="region of interest" description="Disordered" evidence="9">
    <location>
        <begin position="1"/>
        <end position="46"/>
    </location>
</feature>
<dbReference type="PANTHER" id="PTHR12896:SF1">
    <property type="entry name" value="ELONGATOR COMPLEX PROTEIN 4"/>
    <property type="match status" value="1"/>
</dbReference>
<evidence type="ECO:0000256" key="5">
    <source>
        <dbReference type="ARBA" id="ARBA00020265"/>
    </source>
</evidence>
<dbReference type="GO" id="GO:0008023">
    <property type="term" value="C:transcription elongation factor complex"/>
    <property type="evidence" value="ECO:0007669"/>
    <property type="project" value="TreeGrafter"/>
</dbReference>
<dbReference type="GO" id="GO:0002098">
    <property type="term" value="P:tRNA wobble uridine modification"/>
    <property type="evidence" value="ECO:0007669"/>
    <property type="project" value="InterPro"/>
</dbReference>
<evidence type="ECO:0000256" key="1">
    <source>
        <dbReference type="ARBA" id="ARBA00004123"/>
    </source>
</evidence>
<dbReference type="Pfam" id="PF05625">
    <property type="entry name" value="PAXNEB"/>
    <property type="match status" value="1"/>
</dbReference>
<dbReference type="AlphaFoldDB" id="A0AAX4H8V0"/>